<protein>
    <submittedName>
        <fullName evidence="2">Uncharacterized protein</fullName>
    </submittedName>
</protein>
<keyword evidence="1" id="KW-1133">Transmembrane helix</keyword>
<sequence>MWMQFLALFALCQYYERNTWALAAYATFLLISIIPLLIIAAMSFLHGDIGYELLMGFITFIHQLNSSPVMPIAEGVAFLMQARHITSVQSPNALSLSGLAIQAVVFLVVAITWIWHIWFPYELGIHPIRDFLPAWYEFIGCFVVDNIVFAAGILVDHHHY</sequence>
<evidence type="ECO:0000256" key="1">
    <source>
        <dbReference type="SAM" id="Phobius"/>
    </source>
</evidence>
<dbReference type="OrthoDB" id="5139341at2759"/>
<feature type="transmembrane region" description="Helical" evidence="1">
    <location>
        <begin position="135"/>
        <end position="155"/>
    </location>
</feature>
<dbReference type="EMBL" id="KV878893">
    <property type="protein sequence ID" value="OJJ86270.1"/>
    <property type="molecule type" value="Genomic_DNA"/>
</dbReference>
<feature type="transmembrane region" description="Helical" evidence="1">
    <location>
        <begin position="93"/>
        <end position="115"/>
    </location>
</feature>
<evidence type="ECO:0000313" key="3">
    <source>
        <dbReference type="Proteomes" id="UP000184300"/>
    </source>
</evidence>
<organism evidence="2 3">
    <name type="scientific">Aspergillus glaucus CBS 516.65</name>
    <dbReference type="NCBI Taxonomy" id="1160497"/>
    <lineage>
        <taxon>Eukaryota</taxon>
        <taxon>Fungi</taxon>
        <taxon>Dikarya</taxon>
        <taxon>Ascomycota</taxon>
        <taxon>Pezizomycotina</taxon>
        <taxon>Eurotiomycetes</taxon>
        <taxon>Eurotiomycetidae</taxon>
        <taxon>Eurotiales</taxon>
        <taxon>Aspergillaceae</taxon>
        <taxon>Aspergillus</taxon>
        <taxon>Aspergillus subgen. Aspergillus</taxon>
    </lineage>
</organism>
<keyword evidence="1" id="KW-0812">Transmembrane</keyword>
<gene>
    <name evidence="2" type="ORF">ASPGLDRAFT_81099</name>
</gene>
<feature type="transmembrane region" description="Helical" evidence="1">
    <location>
        <begin position="20"/>
        <end position="45"/>
    </location>
</feature>
<evidence type="ECO:0000313" key="2">
    <source>
        <dbReference type="EMBL" id="OJJ86270.1"/>
    </source>
</evidence>
<dbReference type="GeneID" id="34466357"/>
<name>A0A1L9VQV8_ASPGL</name>
<dbReference type="VEuPathDB" id="FungiDB:ASPGLDRAFT_81099"/>
<keyword evidence="3" id="KW-1185">Reference proteome</keyword>
<reference evidence="3" key="1">
    <citation type="journal article" date="2017" name="Genome Biol.">
        <title>Comparative genomics reveals high biological diversity and specific adaptations in the industrially and medically important fungal genus Aspergillus.</title>
        <authorList>
            <person name="de Vries R.P."/>
            <person name="Riley R."/>
            <person name="Wiebenga A."/>
            <person name="Aguilar-Osorio G."/>
            <person name="Amillis S."/>
            <person name="Uchima C.A."/>
            <person name="Anderluh G."/>
            <person name="Asadollahi M."/>
            <person name="Askin M."/>
            <person name="Barry K."/>
            <person name="Battaglia E."/>
            <person name="Bayram O."/>
            <person name="Benocci T."/>
            <person name="Braus-Stromeyer S.A."/>
            <person name="Caldana C."/>
            <person name="Canovas D."/>
            <person name="Cerqueira G.C."/>
            <person name="Chen F."/>
            <person name="Chen W."/>
            <person name="Choi C."/>
            <person name="Clum A."/>
            <person name="Dos Santos R.A."/>
            <person name="Damasio A.R."/>
            <person name="Diallinas G."/>
            <person name="Emri T."/>
            <person name="Fekete E."/>
            <person name="Flipphi M."/>
            <person name="Freyberg S."/>
            <person name="Gallo A."/>
            <person name="Gournas C."/>
            <person name="Habgood R."/>
            <person name="Hainaut M."/>
            <person name="Harispe M.L."/>
            <person name="Henrissat B."/>
            <person name="Hilden K.S."/>
            <person name="Hope R."/>
            <person name="Hossain A."/>
            <person name="Karabika E."/>
            <person name="Karaffa L."/>
            <person name="Karanyi Z."/>
            <person name="Krasevec N."/>
            <person name="Kuo A."/>
            <person name="Kusch H."/>
            <person name="LaButti K."/>
            <person name="Lagendijk E.L."/>
            <person name="Lapidus A."/>
            <person name="Levasseur A."/>
            <person name="Lindquist E."/>
            <person name="Lipzen A."/>
            <person name="Logrieco A.F."/>
            <person name="MacCabe A."/>
            <person name="Maekelae M.R."/>
            <person name="Malavazi I."/>
            <person name="Melin P."/>
            <person name="Meyer V."/>
            <person name="Mielnichuk N."/>
            <person name="Miskei M."/>
            <person name="Molnar A.P."/>
            <person name="Mule G."/>
            <person name="Ngan C.Y."/>
            <person name="Orejas M."/>
            <person name="Orosz E."/>
            <person name="Ouedraogo J.P."/>
            <person name="Overkamp K.M."/>
            <person name="Park H.-S."/>
            <person name="Perrone G."/>
            <person name="Piumi F."/>
            <person name="Punt P.J."/>
            <person name="Ram A.F."/>
            <person name="Ramon A."/>
            <person name="Rauscher S."/>
            <person name="Record E."/>
            <person name="Riano-Pachon D.M."/>
            <person name="Robert V."/>
            <person name="Roehrig J."/>
            <person name="Ruller R."/>
            <person name="Salamov A."/>
            <person name="Salih N.S."/>
            <person name="Samson R.A."/>
            <person name="Sandor E."/>
            <person name="Sanguinetti M."/>
            <person name="Schuetze T."/>
            <person name="Sepcic K."/>
            <person name="Shelest E."/>
            <person name="Sherlock G."/>
            <person name="Sophianopoulou V."/>
            <person name="Squina F.M."/>
            <person name="Sun H."/>
            <person name="Susca A."/>
            <person name="Todd R.B."/>
            <person name="Tsang A."/>
            <person name="Unkles S.E."/>
            <person name="van de Wiele N."/>
            <person name="van Rossen-Uffink D."/>
            <person name="Oliveira J.V."/>
            <person name="Vesth T.C."/>
            <person name="Visser J."/>
            <person name="Yu J.-H."/>
            <person name="Zhou M."/>
            <person name="Andersen M.R."/>
            <person name="Archer D.B."/>
            <person name="Baker S.E."/>
            <person name="Benoit I."/>
            <person name="Brakhage A.A."/>
            <person name="Braus G.H."/>
            <person name="Fischer R."/>
            <person name="Frisvad J.C."/>
            <person name="Goldman G.H."/>
            <person name="Houbraken J."/>
            <person name="Oakley B."/>
            <person name="Pocsi I."/>
            <person name="Scazzocchio C."/>
            <person name="Seiboth B."/>
            <person name="vanKuyk P.A."/>
            <person name="Wortman J."/>
            <person name="Dyer P.S."/>
            <person name="Grigoriev I.V."/>
        </authorList>
    </citation>
    <scope>NUCLEOTIDE SEQUENCE [LARGE SCALE GENOMIC DNA]</scope>
    <source>
        <strain evidence="3">CBS 516.65</strain>
    </source>
</reference>
<keyword evidence="1" id="KW-0472">Membrane</keyword>
<dbReference type="RefSeq" id="XP_022402964.1">
    <property type="nucleotide sequence ID" value="XM_022550097.1"/>
</dbReference>
<proteinExistence type="predicted"/>
<accession>A0A1L9VQV8</accession>
<dbReference type="Proteomes" id="UP000184300">
    <property type="component" value="Unassembled WGS sequence"/>
</dbReference>
<dbReference type="STRING" id="1160497.A0A1L9VQV8"/>
<dbReference type="AlphaFoldDB" id="A0A1L9VQV8"/>